<dbReference type="Proteomes" id="UP000675881">
    <property type="component" value="Chromosome 3"/>
</dbReference>
<evidence type="ECO:0000313" key="1">
    <source>
        <dbReference type="EMBL" id="CAF2902874.1"/>
    </source>
</evidence>
<gene>
    <name evidence="1" type="ORF">LSAA_7288</name>
</gene>
<accession>A0A7R8CRF1</accession>
<evidence type="ECO:0000313" key="2">
    <source>
        <dbReference type="Proteomes" id="UP000675881"/>
    </source>
</evidence>
<organism evidence="1 2">
    <name type="scientific">Lepeophtheirus salmonis</name>
    <name type="common">Salmon louse</name>
    <name type="synonym">Caligus salmonis</name>
    <dbReference type="NCBI Taxonomy" id="72036"/>
    <lineage>
        <taxon>Eukaryota</taxon>
        <taxon>Metazoa</taxon>
        <taxon>Ecdysozoa</taxon>
        <taxon>Arthropoda</taxon>
        <taxon>Crustacea</taxon>
        <taxon>Multicrustacea</taxon>
        <taxon>Hexanauplia</taxon>
        <taxon>Copepoda</taxon>
        <taxon>Siphonostomatoida</taxon>
        <taxon>Caligidae</taxon>
        <taxon>Lepeophtheirus</taxon>
    </lineage>
</organism>
<reference evidence="1" key="1">
    <citation type="submission" date="2021-02" db="EMBL/GenBank/DDBJ databases">
        <authorList>
            <person name="Bekaert M."/>
        </authorList>
    </citation>
    <scope>NUCLEOTIDE SEQUENCE</scope>
    <source>
        <strain evidence="1">IoA-00</strain>
    </source>
</reference>
<proteinExistence type="predicted"/>
<name>A0A7R8CRF1_LEPSM</name>
<dbReference type="EMBL" id="HG994582">
    <property type="protein sequence ID" value="CAF2902874.1"/>
    <property type="molecule type" value="Genomic_DNA"/>
</dbReference>
<dbReference type="AlphaFoldDB" id="A0A7R8CRF1"/>
<keyword evidence="2" id="KW-1185">Reference proteome</keyword>
<sequence length="115" mass="13309">MFLTSLSKYQDAINFNCCIGIDYNIFCCYDFIECLLFQITSNEELEELDKWSDLSLNYLDSSDQNNKSSVTPEVLINLLNNGNITDEDSGVEDNVSLEKLSCFTAHWIWFSRICY</sequence>
<protein>
    <submittedName>
        <fullName evidence="1">(salmon louse) hypothetical protein</fullName>
    </submittedName>
</protein>